<dbReference type="InterPro" id="IPR009078">
    <property type="entry name" value="Ferritin-like_SF"/>
</dbReference>
<reference evidence="2 3" key="1">
    <citation type="journal article" date="2018" name="Sci. Rep.">
        <title>Rhizobium tumorigenes sp. nov., a novel plant tumorigenic bacterium isolated from cane gall tumors on thornless blackberry.</title>
        <authorList>
            <person name="Kuzmanovi N."/>
            <person name="Smalla K."/>
            <person name="Gronow S."/>
            <person name="PuBawska J."/>
        </authorList>
    </citation>
    <scope>NUCLEOTIDE SEQUENCE [LARGE SCALE GENOMIC DNA]</scope>
    <source>
        <strain evidence="2 3">CCBAU 85046</strain>
    </source>
</reference>
<dbReference type="SUPFAM" id="SSF47240">
    <property type="entry name" value="Ferritin-like"/>
    <property type="match status" value="1"/>
</dbReference>
<dbReference type="OrthoDB" id="9795056at2"/>
<dbReference type="AlphaFoldDB" id="A0A2W4EM04"/>
<keyword evidence="3" id="KW-1185">Reference proteome</keyword>
<dbReference type="RefSeq" id="WP_111161956.1">
    <property type="nucleotide sequence ID" value="NZ_PCDP01000038.1"/>
</dbReference>
<accession>A0A2W4EM04</accession>
<feature type="region of interest" description="Disordered" evidence="1">
    <location>
        <begin position="1"/>
        <end position="21"/>
    </location>
</feature>
<dbReference type="InterPro" id="IPR010287">
    <property type="entry name" value="DUF892_YciF-like"/>
</dbReference>
<sequence>MDAPADEQFPAREGTAARAGSRLQAADGYSKNLSDLFYDTLRDVYFAENQIVKALPQMAEAAQSPELRAAFETHLQETHGQIKRLEQVFQIIGKSASGKTCEATLGILKEGKEVLEEYRGTAALDPGILSAAQAVEHYEISRYGTLKAWATQLGMQDAADLLAQTLAEEEKTDQLLSKLALSSVNVKAA</sequence>
<proteinExistence type="predicted"/>
<protein>
    <submittedName>
        <fullName evidence="2">Uncharacterized protein</fullName>
    </submittedName>
</protein>
<dbReference type="InterPro" id="IPR047114">
    <property type="entry name" value="YciF"/>
</dbReference>
<name>A0A2W4EM04_9HYPH</name>
<dbReference type="EMBL" id="PCDP01000038">
    <property type="protein sequence ID" value="PZM12343.1"/>
    <property type="molecule type" value="Genomic_DNA"/>
</dbReference>
<dbReference type="Pfam" id="PF05974">
    <property type="entry name" value="DUF892"/>
    <property type="match status" value="1"/>
</dbReference>
<organism evidence="2 3">
    <name type="scientific">Rhizobium tubonense</name>
    <dbReference type="NCBI Taxonomy" id="484088"/>
    <lineage>
        <taxon>Bacteria</taxon>
        <taxon>Pseudomonadati</taxon>
        <taxon>Pseudomonadota</taxon>
        <taxon>Alphaproteobacteria</taxon>
        <taxon>Hyphomicrobiales</taxon>
        <taxon>Rhizobiaceae</taxon>
        <taxon>Rhizobium/Agrobacterium group</taxon>
        <taxon>Rhizobium</taxon>
    </lineage>
</organism>
<dbReference type="Gene3D" id="1.20.1260.10">
    <property type="match status" value="1"/>
</dbReference>
<gene>
    <name evidence="2" type="ORF">CPY51_19640</name>
</gene>
<dbReference type="PANTHER" id="PTHR30565:SF9">
    <property type="entry name" value="PROTEIN YCIF"/>
    <property type="match status" value="1"/>
</dbReference>
<comment type="caution">
    <text evidence="2">The sequence shown here is derived from an EMBL/GenBank/DDBJ whole genome shotgun (WGS) entry which is preliminary data.</text>
</comment>
<dbReference type="PANTHER" id="PTHR30565">
    <property type="entry name" value="PROTEIN YCIF"/>
    <property type="match status" value="1"/>
</dbReference>
<evidence type="ECO:0000256" key="1">
    <source>
        <dbReference type="SAM" id="MobiDB-lite"/>
    </source>
</evidence>
<evidence type="ECO:0000313" key="3">
    <source>
        <dbReference type="Proteomes" id="UP000248925"/>
    </source>
</evidence>
<dbReference type="CDD" id="cd07909">
    <property type="entry name" value="YciF"/>
    <property type="match status" value="1"/>
</dbReference>
<dbReference type="Proteomes" id="UP000248925">
    <property type="component" value="Unassembled WGS sequence"/>
</dbReference>
<dbReference type="InterPro" id="IPR012347">
    <property type="entry name" value="Ferritin-like"/>
</dbReference>
<evidence type="ECO:0000313" key="2">
    <source>
        <dbReference type="EMBL" id="PZM12343.1"/>
    </source>
</evidence>